<organism evidence="1 2">
    <name type="scientific">Rhizobium etli 8C-3</name>
    <dbReference type="NCBI Taxonomy" id="538025"/>
    <lineage>
        <taxon>Bacteria</taxon>
        <taxon>Pseudomonadati</taxon>
        <taxon>Pseudomonadota</taxon>
        <taxon>Alphaproteobacteria</taxon>
        <taxon>Hyphomicrobiales</taxon>
        <taxon>Rhizobiaceae</taxon>
        <taxon>Rhizobium/Agrobacterium group</taxon>
        <taxon>Rhizobium</taxon>
    </lineage>
</organism>
<dbReference type="AlphaFoldDB" id="A0A1L5PG28"/>
<evidence type="ECO:0000313" key="2">
    <source>
        <dbReference type="Proteomes" id="UP000185109"/>
    </source>
</evidence>
<name>A0A1L5PG28_RHIET</name>
<dbReference type="Proteomes" id="UP000185109">
    <property type="component" value="Plasmid pRsp8C3c"/>
</dbReference>
<geneLocation type="plasmid" evidence="2">
    <name>prsp8c3c</name>
</geneLocation>
<accession>A0A1L5PG28</accession>
<sequence length="62" mass="7160">MALPGRKYNSPHFRAIFVNCMSQSIKRWQGGHIADLRNVTVRARRYRRPAAAIEHPQLATDE</sequence>
<proteinExistence type="predicted"/>
<reference evidence="1 2" key="1">
    <citation type="submission" date="2016-09" db="EMBL/GenBank/DDBJ databases">
        <title>The complete genome sequences of Rhizobium gallicum, symbiovars gallicum and phaseoli, symbionts associated to common bean (Phaseolus vulgaris).</title>
        <authorList>
            <person name="Bustos P."/>
            <person name="Santamaria R.I."/>
            <person name="Perez-Carrascal O.M."/>
            <person name="Juarez S."/>
            <person name="Lozano L."/>
            <person name="Martinez-Flores I."/>
            <person name="Martinez-Romero E."/>
            <person name="Cevallos M."/>
            <person name="Romero D."/>
            <person name="Davila G."/>
            <person name="Gonzalez V."/>
        </authorList>
    </citation>
    <scope>NUCLEOTIDE SEQUENCE [LARGE SCALE GENOMIC DNA]</scope>
    <source>
        <strain evidence="1 2">8C-3</strain>
        <plasmid evidence="2">Plasmid prsp8c3c</plasmid>
    </source>
</reference>
<dbReference type="EMBL" id="CP017244">
    <property type="protein sequence ID" value="APO79151.1"/>
    <property type="molecule type" value="Genomic_DNA"/>
</dbReference>
<keyword evidence="1" id="KW-0614">Plasmid</keyword>
<evidence type="ECO:0000313" key="1">
    <source>
        <dbReference type="EMBL" id="APO79151.1"/>
    </source>
</evidence>
<gene>
    <name evidence="1" type="ORF">AM571_PC01419</name>
</gene>
<protein>
    <submittedName>
        <fullName evidence="1">Uncharacterized protein</fullName>
    </submittedName>
</protein>